<keyword evidence="4" id="KW-0472">Membrane</keyword>
<keyword evidence="4" id="KW-0812">Transmembrane</keyword>
<dbReference type="Proteomes" id="UP000663874">
    <property type="component" value="Unassembled WGS sequence"/>
</dbReference>
<comment type="similarity">
    <text evidence="1 2">Belongs to the NAC-beta family.</text>
</comment>
<feature type="compositionally biased region" description="Low complexity" evidence="3">
    <location>
        <begin position="146"/>
        <end position="159"/>
    </location>
</feature>
<feature type="domain" description="NAC-A/B" evidence="5">
    <location>
        <begin position="53"/>
        <end position="118"/>
    </location>
</feature>
<dbReference type="PROSITE" id="PS51151">
    <property type="entry name" value="NAC_AB"/>
    <property type="match status" value="1"/>
</dbReference>
<keyword evidence="4" id="KW-1133">Transmembrane helix</keyword>
<evidence type="ECO:0000313" key="7">
    <source>
        <dbReference type="Proteomes" id="UP000663874"/>
    </source>
</evidence>
<feature type="transmembrane region" description="Helical" evidence="4">
    <location>
        <begin position="207"/>
        <end position="228"/>
    </location>
</feature>
<dbReference type="InterPro" id="IPR038187">
    <property type="entry name" value="NAC_A/B_dom_sf"/>
</dbReference>
<evidence type="ECO:0000256" key="3">
    <source>
        <dbReference type="SAM" id="MobiDB-lite"/>
    </source>
</evidence>
<dbReference type="CDD" id="cd22055">
    <property type="entry name" value="NAC_BTF3"/>
    <property type="match status" value="1"/>
</dbReference>
<evidence type="ECO:0000256" key="4">
    <source>
        <dbReference type="SAM" id="Phobius"/>
    </source>
</evidence>
<evidence type="ECO:0000259" key="5">
    <source>
        <dbReference type="PROSITE" id="PS51151"/>
    </source>
</evidence>
<dbReference type="InterPro" id="IPR039370">
    <property type="entry name" value="BTF3"/>
</dbReference>
<dbReference type="Gene3D" id="2.20.70.30">
    <property type="entry name" value="Nascent polypeptide-associated complex domain"/>
    <property type="match status" value="1"/>
</dbReference>
<dbReference type="AlphaFoldDB" id="A0A818XR96"/>
<evidence type="ECO:0000256" key="1">
    <source>
        <dbReference type="ARBA" id="ARBA00005296"/>
    </source>
</evidence>
<dbReference type="Pfam" id="PF01849">
    <property type="entry name" value="NAC"/>
    <property type="match status" value="1"/>
</dbReference>
<name>A0A818XR96_9BILA</name>
<dbReference type="SMART" id="SM01407">
    <property type="entry name" value="NAC"/>
    <property type="match status" value="1"/>
</dbReference>
<dbReference type="InterPro" id="IPR002715">
    <property type="entry name" value="Nas_poly-pep-assoc_cplx_dom"/>
</dbReference>
<organism evidence="6 7">
    <name type="scientific">Rotaria sordida</name>
    <dbReference type="NCBI Taxonomy" id="392033"/>
    <lineage>
        <taxon>Eukaryota</taxon>
        <taxon>Metazoa</taxon>
        <taxon>Spiralia</taxon>
        <taxon>Gnathifera</taxon>
        <taxon>Rotifera</taxon>
        <taxon>Eurotatoria</taxon>
        <taxon>Bdelloidea</taxon>
        <taxon>Philodinida</taxon>
        <taxon>Philodinidae</taxon>
        <taxon>Rotaria</taxon>
    </lineage>
</organism>
<evidence type="ECO:0000256" key="2">
    <source>
        <dbReference type="RuleBase" id="RU361272"/>
    </source>
</evidence>
<comment type="caution">
    <text evidence="6">The sequence shown here is derived from an EMBL/GenBank/DDBJ whole genome shotgun (WGS) entry which is preliminary data.</text>
</comment>
<protein>
    <recommendedName>
        <fullName evidence="2">Transcription factor BTF3</fullName>
    </recommendedName>
</protein>
<dbReference type="PANTHER" id="PTHR10351">
    <property type="entry name" value="TRANSCRIPTION FACTOR BTF3 FAMILY MEMBER"/>
    <property type="match status" value="1"/>
</dbReference>
<accession>A0A818XR96</accession>
<gene>
    <name evidence="6" type="ORF">FNK824_LOCUS11683</name>
</gene>
<evidence type="ECO:0000313" key="6">
    <source>
        <dbReference type="EMBL" id="CAF3741076.1"/>
    </source>
</evidence>
<feature type="region of interest" description="Disordered" evidence="3">
    <location>
        <begin position="142"/>
        <end position="165"/>
    </location>
</feature>
<reference evidence="6" key="1">
    <citation type="submission" date="2021-02" db="EMBL/GenBank/DDBJ databases">
        <authorList>
            <person name="Nowell W R."/>
        </authorList>
    </citation>
    <scope>NUCLEOTIDE SEQUENCE</scope>
</reference>
<proteinExistence type="inferred from homology"/>
<dbReference type="FunFam" id="2.20.70.30:FF:000001">
    <property type="entry name" value="Transcription factor BTF3 homolog"/>
    <property type="match status" value="1"/>
</dbReference>
<sequence length="251" mass="27296">MSSEQKTMSSEATPVFQMNQKKLKELAESANAIKIGGKGTARRKKKIIHRPANVDDKKLQSSLKKLAANNIPGIEEVNLFKDNGEVIHFANPKVQASLSSNTFAISGASDTKSLQDMLPTIMSQMGMSADAGLASELGRRKLGSHGEQQQPGDGQTGTTNEQEGDDEVPVAIITETDQFNTNKNNTNNNNSFSNPPEDQVLNEHLKIIITIGCISVGIMVIVVVAYLIKTYFSYKTINIPNVNEHTVPLKT</sequence>
<dbReference type="EMBL" id="CAJOBE010001405">
    <property type="protein sequence ID" value="CAF3741076.1"/>
    <property type="molecule type" value="Genomic_DNA"/>
</dbReference>